<organism evidence="1">
    <name type="scientific">marine sediment metagenome</name>
    <dbReference type="NCBI Taxonomy" id="412755"/>
    <lineage>
        <taxon>unclassified sequences</taxon>
        <taxon>metagenomes</taxon>
        <taxon>ecological metagenomes</taxon>
    </lineage>
</organism>
<dbReference type="AlphaFoldDB" id="X1FWT5"/>
<proteinExistence type="predicted"/>
<sequence length="72" mass="7947">MVAMPAIAEEKPATQLGQFVTKKGEIIIKEFYDIGKLSDGYYGNMEITALIVHQPGMPNKLYGLMIDIKESG</sequence>
<feature type="non-terminal residue" evidence="1">
    <location>
        <position position="72"/>
    </location>
</feature>
<reference evidence="1" key="1">
    <citation type="journal article" date="2014" name="Front. Microbiol.">
        <title>High frequency of phylogenetically diverse reductive dehalogenase-homologous genes in deep subseafloor sedimentary metagenomes.</title>
        <authorList>
            <person name="Kawai M."/>
            <person name="Futagami T."/>
            <person name="Toyoda A."/>
            <person name="Takaki Y."/>
            <person name="Nishi S."/>
            <person name="Hori S."/>
            <person name="Arai W."/>
            <person name="Tsubouchi T."/>
            <person name="Morono Y."/>
            <person name="Uchiyama I."/>
            <person name="Ito T."/>
            <person name="Fujiyama A."/>
            <person name="Inagaki F."/>
            <person name="Takami H."/>
        </authorList>
    </citation>
    <scope>NUCLEOTIDE SEQUENCE</scope>
    <source>
        <strain evidence="1">Expedition CK06-06</strain>
    </source>
</reference>
<evidence type="ECO:0000313" key="1">
    <source>
        <dbReference type="EMBL" id="GAH25248.1"/>
    </source>
</evidence>
<gene>
    <name evidence="1" type="ORF">S03H2_07677</name>
</gene>
<accession>X1FWT5</accession>
<protein>
    <submittedName>
        <fullName evidence="1">Uncharacterized protein</fullName>
    </submittedName>
</protein>
<name>X1FWT5_9ZZZZ</name>
<comment type="caution">
    <text evidence="1">The sequence shown here is derived from an EMBL/GenBank/DDBJ whole genome shotgun (WGS) entry which is preliminary data.</text>
</comment>
<dbReference type="EMBL" id="BARU01003588">
    <property type="protein sequence ID" value="GAH25248.1"/>
    <property type="molecule type" value="Genomic_DNA"/>
</dbReference>